<comment type="caution">
    <text evidence="1">The sequence shown here is derived from an EMBL/GenBank/DDBJ whole genome shotgun (WGS) entry which is preliminary data.</text>
</comment>
<dbReference type="AlphaFoldDB" id="K0WU88"/>
<dbReference type="GeneID" id="77849413"/>
<dbReference type="HOGENOM" id="CLU_408172_0_0_10"/>
<reference evidence="1 2" key="1">
    <citation type="submission" date="2012-08" db="EMBL/GenBank/DDBJ databases">
        <title>The Genome Sequence of Barnesiella intestinihominis YIT 11860.</title>
        <authorList>
            <consortium name="The Broad Institute Genome Sequencing Platform"/>
            <person name="Earl A."/>
            <person name="Ward D."/>
            <person name="Feldgarden M."/>
            <person name="Gevers D."/>
            <person name="Morotomi M."/>
            <person name="Walker B."/>
            <person name="Young S.K."/>
            <person name="Zeng Q."/>
            <person name="Gargeya S."/>
            <person name="Fitzgerald M."/>
            <person name="Haas B."/>
            <person name="Abouelleil A."/>
            <person name="Alvarado L."/>
            <person name="Arachchi H.M."/>
            <person name="Berlin A.M."/>
            <person name="Chapman S.B."/>
            <person name="Goldberg J."/>
            <person name="Griggs A."/>
            <person name="Gujja S."/>
            <person name="Hansen M."/>
            <person name="Howarth C."/>
            <person name="Imamovic A."/>
            <person name="Larimer J."/>
            <person name="McCowen C."/>
            <person name="Montmayeur A."/>
            <person name="Murphy C."/>
            <person name="Neiman D."/>
            <person name="Pearson M."/>
            <person name="Priest M."/>
            <person name="Roberts A."/>
            <person name="Saif S."/>
            <person name="Shea T."/>
            <person name="Sisk P."/>
            <person name="Sykes S."/>
            <person name="Wortman J."/>
            <person name="Nusbaum C."/>
            <person name="Birren B."/>
        </authorList>
    </citation>
    <scope>NUCLEOTIDE SEQUENCE [LARGE SCALE GENOMIC DNA]</scope>
    <source>
        <strain evidence="1 2">YIT 11860</strain>
    </source>
</reference>
<dbReference type="Gene3D" id="2.160.20.10">
    <property type="entry name" value="Single-stranded right-handed beta-helix, Pectin lyase-like"/>
    <property type="match status" value="1"/>
</dbReference>
<dbReference type="Proteomes" id="UP000006044">
    <property type="component" value="Unassembled WGS sequence"/>
</dbReference>
<dbReference type="InterPro" id="IPR011050">
    <property type="entry name" value="Pectin_lyase_fold/virulence"/>
</dbReference>
<evidence type="ECO:0000313" key="2">
    <source>
        <dbReference type="Proteomes" id="UP000006044"/>
    </source>
</evidence>
<proteinExistence type="predicted"/>
<accession>K0WU88</accession>
<dbReference type="PATRIC" id="fig|742726.3.peg.2308"/>
<dbReference type="RefSeq" id="WP_008862601.1">
    <property type="nucleotide sequence ID" value="NZ_CAXSYG010000003.1"/>
</dbReference>
<name>K0WU88_9BACT</name>
<dbReference type="InterPro" id="IPR012334">
    <property type="entry name" value="Pectin_lyas_fold"/>
</dbReference>
<protein>
    <submittedName>
        <fullName evidence="1">Uncharacterized protein</fullName>
    </submittedName>
</protein>
<dbReference type="SUPFAM" id="SSF51126">
    <property type="entry name" value="Pectin lyase-like"/>
    <property type="match status" value="1"/>
</dbReference>
<dbReference type="EMBL" id="ADLE01000015">
    <property type="protein sequence ID" value="EJZ62857.1"/>
    <property type="molecule type" value="Genomic_DNA"/>
</dbReference>
<dbReference type="OrthoDB" id="1100947at2"/>
<evidence type="ECO:0000313" key="1">
    <source>
        <dbReference type="EMBL" id="EJZ62857.1"/>
    </source>
</evidence>
<keyword evidence="2" id="KW-1185">Reference proteome</keyword>
<sequence>MTANEILADIENYEKFDPVKGTVEGKTYVVVPTTTKTDKDSDVVINRHITLAHNTTLIFAGGKISGTGTLTGDNTRLIAPITQIFGEDITVDGIWVMDRAYPQWFGARNDISNNEFWHLRVACEAAKSTEENPLAPEAEKDKIEKARDTALKNLKAWKVDSSDAINKAMKLKHAGEVFLPKGEYAICKTLKVPYGIVLRGELADYRFNISDGQLPAGDYPLGGDTTPDDLSSYYKLGTVIRPLNTNYPLTVDSDGTPITSFDNNFAVVINPNIHPNENHNKAWEQEFPPAFTTIRDIQFNNFWTETPSMRGIYAIGGMKIENVSWSQFVQAVATPDDMYCDGKTIINCGFSAPTGCIFKDFVFETLVEEPKKIIKRFAQDQKEYYAFDLNGLGDNLYFHRNHMNMNEIAGGLKLSKSNGAQISCNIINDNITFYDCKGISFSANHCENGIQVKISNSQIVFSSNYFHKGSKPTFLIRDNNARGSVNVQSSTITLQNNSLVFLDHEDESSNLYIGNISPYDIQTDGYLSLSIQNTYRYRTPRNAAGSMHGCGLAILKEIWTIGEPEPELIPFTEFNDLSYLLSGSSLIKPNFHIVHNHVVNNTQFFRASAMPNNNIVWFLEKGAYHYRMQTIWDKKRLIGSSTLTLGDFNLGEIGSNPNMGKPQGLLLNIGANSYDGPSDGNGNQVVIRLMRARANGNTAYHSIEIPVCGTRFLYDNGLSVCGFKWKQETSIAPLTVNTMIQSIHFVGDNVVCKGTACPTVGEWTVGDIVYNTGTASNNAMWIYTANGWQAR</sequence>
<gene>
    <name evidence="1" type="ORF">HMPREF9448_02209</name>
</gene>
<organism evidence="1 2">
    <name type="scientific">Barnesiella intestinihominis YIT 11860</name>
    <dbReference type="NCBI Taxonomy" id="742726"/>
    <lineage>
        <taxon>Bacteria</taxon>
        <taxon>Pseudomonadati</taxon>
        <taxon>Bacteroidota</taxon>
        <taxon>Bacteroidia</taxon>
        <taxon>Bacteroidales</taxon>
        <taxon>Barnesiellaceae</taxon>
        <taxon>Barnesiella</taxon>
    </lineage>
</organism>